<name>A0A7W9GD48_9ACTN</name>
<gene>
    <name evidence="3" type="ORF">HD596_008340</name>
</gene>
<evidence type="ECO:0000313" key="4">
    <source>
        <dbReference type="Proteomes" id="UP000579153"/>
    </source>
</evidence>
<keyword evidence="1" id="KW-0547">Nucleotide-binding</keyword>
<sequence length="327" mass="36671">MLMIISDPADASAALVLPKLKEQGVETLWWDESSLAAGSTLTIGLDGSVVRQTLTHEGRSYDLTEVTAVWHRRPRRPRAVAVADESQRAYADLVTRDTLEGAYALMTDRWMPARPQDAKRIDYKALHLAMAARLGFSVPDTVVTNDPAELVPAWHRASGRLICKTPEKLPFELDGEARHMYTTQVERRHLAGRHRMAHAPVILQPNVPKDRELRVTVVGDRVFAAEIDSQSSRLTSLDWRHYEDQSVAYRPHDLPPLVERRCVELVRALGLSFGAIDLIRTPAGDYVFLELNVNGQWGFVELFAGLPISDAIAGWLSANEKRREGQR</sequence>
<reference evidence="3 4" key="1">
    <citation type="submission" date="2020-08" db="EMBL/GenBank/DDBJ databases">
        <title>Sequencing the genomes of 1000 actinobacteria strains.</title>
        <authorList>
            <person name="Klenk H.-P."/>
        </authorList>
    </citation>
    <scope>NUCLEOTIDE SEQUENCE [LARGE SCALE GENOMIC DNA]</scope>
    <source>
        <strain evidence="3 4">DSM 45507</strain>
    </source>
</reference>
<dbReference type="PANTHER" id="PTHR21621:SF0">
    <property type="entry name" value="BETA-CITRYLGLUTAMATE SYNTHASE B-RELATED"/>
    <property type="match status" value="1"/>
</dbReference>
<dbReference type="GO" id="GO:0005524">
    <property type="term" value="F:ATP binding"/>
    <property type="evidence" value="ECO:0007669"/>
    <property type="project" value="UniProtKB-UniRule"/>
</dbReference>
<dbReference type="RefSeq" id="WP_185074858.1">
    <property type="nucleotide sequence ID" value="NZ_JACHMB010000001.1"/>
</dbReference>
<evidence type="ECO:0000259" key="2">
    <source>
        <dbReference type="PROSITE" id="PS50975"/>
    </source>
</evidence>
<dbReference type="PROSITE" id="PS50975">
    <property type="entry name" value="ATP_GRASP"/>
    <property type="match status" value="1"/>
</dbReference>
<comment type="caution">
    <text evidence="3">The sequence shown here is derived from an EMBL/GenBank/DDBJ whole genome shotgun (WGS) entry which is preliminary data.</text>
</comment>
<dbReference type="GO" id="GO:0009432">
    <property type="term" value="P:SOS response"/>
    <property type="evidence" value="ECO:0007669"/>
    <property type="project" value="TreeGrafter"/>
</dbReference>
<keyword evidence="4" id="KW-1185">Reference proteome</keyword>
<organism evidence="3 4">
    <name type="scientific">Nonomuraea jabiensis</name>
    <dbReference type="NCBI Taxonomy" id="882448"/>
    <lineage>
        <taxon>Bacteria</taxon>
        <taxon>Bacillati</taxon>
        <taxon>Actinomycetota</taxon>
        <taxon>Actinomycetes</taxon>
        <taxon>Streptosporangiales</taxon>
        <taxon>Streptosporangiaceae</taxon>
        <taxon>Nonomuraea</taxon>
    </lineage>
</organism>
<dbReference type="AlphaFoldDB" id="A0A7W9GD48"/>
<proteinExistence type="predicted"/>
<keyword evidence="1" id="KW-0067">ATP-binding</keyword>
<dbReference type="InterPro" id="IPR011761">
    <property type="entry name" value="ATP-grasp"/>
</dbReference>
<evidence type="ECO:0000256" key="1">
    <source>
        <dbReference type="PROSITE-ProRule" id="PRU00409"/>
    </source>
</evidence>
<dbReference type="Proteomes" id="UP000579153">
    <property type="component" value="Unassembled WGS sequence"/>
</dbReference>
<dbReference type="GO" id="GO:0005737">
    <property type="term" value="C:cytoplasm"/>
    <property type="evidence" value="ECO:0007669"/>
    <property type="project" value="TreeGrafter"/>
</dbReference>
<protein>
    <recommendedName>
        <fullName evidence="2">ATP-grasp domain-containing protein</fullName>
    </recommendedName>
</protein>
<dbReference type="GO" id="GO:0018169">
    <property type="term" value="F:ribosomal S6-glutamic acid ligase activity"/>
    <property type="evidence" value="ECO:0007669"/>
    <property type="project" value="TreeGrafter"/>
</dbReference>
<dbReference type="GO" id="GO:0046872">
    <property type="term" value="F:metal ion binding"/>
    <property type="evidence" value="ECO:0007669"/>
    <property type="project" value="InterPro"/>
</dbReference>
<dbReference type="Gene3D" id="3.30.470.20">
    <property type="entry name" value="ATP-grasp fold, B domain"/>
    <property type="match status" value="1"/>
</dbReference>
<dbReference type="SUPFAM" id="SSF56059">
    <property type="entry name" value="Glutathione synthetase ATP-binding domain-like"/>
    <property type="match status" value="1"/>
</dbReference>
<feature type="domain" description="ATP-grasp" evidence="2">
    <location>
        <begin position="128"/>
        <end position="317"/>
    </location>
</feature>
<dbReference type="EMBL" id="JACHMB010000001">
    <property type="protein sequence ID" value="MBB5781584.1"/>
    <property type="molecule type" value="Genomic_DNA"/>
</dbReference>
<dbReference type="PANTHER" id="PTHR21621">
    <property type="entry name" value="RIBOSOMAL PROTEIN S6 MODIFICATION PROTEIN"/>
    <property type="match status" value="1"/>
</dbReference>
<accession>A0A7W9GD48</accession>
<evidence type="ECO:0000313" key="3">
    <source>
        <dbReference type="EMBL" id="MBB5781584.1"/>
    </source>
</evidence>